<evidence type="ECO:0000313" key="3">
    <source>
        <dbReference type="Proteomes" id="UP001293593"/>
    </source>
</evidence>
<dbReference type="SMART" id="SM00256">
    <property type="entry name" value="FBOX"/>
    <property type="match status" value="1"/>
</dbReference>
<dbReference type="PANTHER" id="PTHR31672">
    <property type="entry name" value="BNACNNG10540D PROTEIN"/>
    <property type="match status" value="1"/>
</dbReference>
<reference evidence="2" key="1">
    <citation type="submission" date="2023-10" db="EMBL/GenBank/DDBJ databases">
        <title>Chromosome-level genome of the transformable northern wattle, Acacia crassicarpa.</title>
        <authorList>
            <person name="Massaro I."/>
            <person name="Sinha N.R."/>
            <person name="Poethig S."/>
            <person name="Leichty A.R."/>
        </authorList>
    </citation>
    <scope>NUCLEOTIDE SEQUENCE</scope>
    <source>
        <strain evidence="2">Acra3RX</strain>
        <tissue evidence="2">Leaf</tissue>
    </source>
</reference>
<dbReference type="AlphaFoldDB" id="A0AAE1N0B3"/>
<dbReference type="EMBL" id="JAWXYG010000002">
    <property type="protein sequence ID" value="KAK4280845.1"/>
    <property type="molecule type" value="Genomic_DNA"/>
</dbReference>
<dbReference type="InterPro" id="IPR001810">
    <property type="entry name" value="F-box_dom"/>
</dbReference>
<evidence type="ECO:0000313" key="2">
    <source>
        <dbReference type="EMBL" id="KAK4280845.1"/>
    </source>
</evidence>
<sequence>MAEGSNLPQELLEDILSRLPYRSLSRFKCVCKLWSSLLTSPLFLPPHLSQFIKHHAYNSVILSLSFSSVTFKLFSLSGTDSSAFDTLFPAMMFQNLAGHCNGILCLSLGFWHNDDGKIILYNPATREFKCLPDSAIRTDSTFVFAVALGYDSRNDDYKVLRMRTMIDYFWNADSVEEYSLSTDSWRPISISNCSDFVFHDDCFALFFRGTYYWWASSILQWQDSSKMILGLEMGGEAFHKVLVPREVDISKHARRNLAVWKESVSLICCYDYGSKVSRIDIWVMDGFGGALVSWTKMLSITSLLKEPRPLVFWKKEKELLLETPVGEIKSCDLDTKEIKNFRIEGYEEPIRRSVQAVNYVATLVPIKGGRYLP</sequence>
<dbReference type="Pfam" id="PF00646">
    <property type="entry name" value="F-box"/>
    <property type="match status" value="1"/>
</dbReference>
<evidence type="ECO:0000259" key="1">
    <source>
        <dbReference type="PROSITE" id="PS50181"/>
    </source>
</evidence>
<dbReference type="SUPFAM" id="SSF81383">
    <property type="entry name" value="F-box domain"/>
    <property type="match status" value="1"/>
</dbReference>
<comment type="caution">
    <text evidence="2">The sequence shown here is derived from an EMBL/GenBank/DDBJ whole genome shotgun (WGS) entry which is preliminary data.</text>
</comment>
<dbReference type="NCBIfam" id="TIGR01640">
    <property type="entry name" value="F_box_assoc_1"/>
    <property type="match status" value="1"/>
</dbReference>
<dbReference type="Proteomes" id="UP001293593">
    <property type="component" value="Unassembled WGS sequence"/>
</dbReference>
<dbReference type="InterPro" id="IPR036047">
    <property type="entry name" value="F-box-like_dom_sf"/>
</dbReference>
<accession>A0AAE1N0B3</accession>
<name>A0AAE1N0B3_9FABA</name>
<dbReference type="InterPro" id="IPR006527">
    <property type="entry name" value="F-box-assoc_dom_typ1"/>
</dbReference>
<proteinExistence type="predicted"/>
<feature type="domain" description="F-box" evidence="1">
    <location>
        <begin position="1"/>
        <end position="55"/>
    </location>
</feature>
<dbReference type="PROSITE" id="PS50181">
    <property type="entry name" value="FBOX"/>
    <property type="match status" value="1"/>
</dbReference>
<dbReference type="CDD" id="cd22157">
    <property type="entry name" value="F-box_AtFBW1-like"/>
    <property type="match status" value="1"/>
</dbReference>
<gene>
    <name evidence="2" type="ORF">QN277_012414</name>
</gene>
<dbReference type="InterPro" id="IPR017451">
    <property type="entry name" value="F-box-assoc_interact_dom"/>
</dbReference>
<dbReference type="InterPro" id="IPR050796">
    <property type="entry name" value="SCF_F-box_component"/>
</dbReference>
<protein>
    <recommendedName>
        <fullName evidence="1">F-box domain-containing protein</fullName>
    </recommendedName>
</protein>
<organism evidence="2 3">
    <name type="scientific">Acacia crassicarpa</name>
    <name type="common">northern wattle</name>
    <dbReference type="NCBI Taxonomy" id="499986"/>
    <lineage>
        <taxon>Eukaryota</taxon>
        <taxon>Viridiplantae</taxon>
        <taxon>Streptophyta</taxon>
        <taxon>Embryophyta</taxon>
        <taxon>Tracheophyta</taxon>
        <taxon>Spermatophyta</taxon>
        <taxon>Magnoliopsida</taxon>
        <taxon>eudicotyledons</taxon>
        <taxon>Gunneridae</taxon>
        <taxon>Pentapetalae</taxon>
        <taxon>rosids</taxon>
        <taxon>fabids</taxon>
        <taxon>Fabales</taxon>
        <taxon>Fabaceae</taxon>
        <taxon>Caesalpinioideae</taxon>
        <taxon>mimosoid clade</taxon>
        <taxon>Acacieae</taxon>
        <taxon>Acacia</taxon>
    </lineage>
</organism>
<dbReference type="Gene3D" id="1.20.1280.50">
    <property type="match status" value="1"/>
</dbReference>
<dbReference type="Pfam" id="PF07734">
    <property type="entry name" value="FBA_1"/>
    <property type="match status" value="1"/>
</dbReference>
<dbReference type="PANTHER" id="PTHR31672:SF13">
    <property type="entry name" value="F-BOX PROTEIN CPR30-LIKE"/>
    <property type="match status" value="1"/>
</dbReference>
<keyword evidence="3" id="KW-1185">Reference proteome</keyword>